<dbReference type="SMART" id="SM00516">
    <property type="entry name" value="SEC14"/>
    <property type="match status" value="1"/>
</dbReference>
<keyword evidence="8" id="KW-1185">Reference proteome</keyword>
<dbReference type="CDD" id="cd00170">
    <property type="entry name" value="SEC14"/>
    <property type="match status" value="1"/>
</dbReference>
<feature type="transmembrane region" description="Helical" evidence="5">
    <location>
        <begin position="425"/>
        <end position="445"/>
    </location>
</feature>
<evidence type="ECO:0000256" key="1">
    <source>
        <dbReference type="ARBA" id="ARBA00004202"/>
    </source>
</evidence>
<feature type="region of interest" description="Disordered" evidence="4">
    <location>
        <begin position="801"/>
        <end position="841"/>
    </location>
</feature>
<evidence type="ECO:0000256" key="3">
    <source>
        <dbReference type="ARBA" id="ARBA00038020"/>
    </source>
</evidence>
<dbReference type="eggNOG" id="KOG1471">
    <property type="taxonomic scope" value="Eukaryota"/>
</dbReference>
<comment type="similarity">
    <text evidence="3">Belongs to the SFH family.</text>
</comment>
<feature type="domain" description="CRAL-TRIO" evidence="6">
    <location>
        <begin position="607"/>
        <end position="785"/>
    </location>
</feature>
<feature type="transmembrane region" description="Helical" evidence="5">
    <location>
        <begin position="457"/>
        <end position="476"/>
    </location>
</feature>
<dbReference type="PANTHER" id="PTHR45657:SF1">
    <property type="entry name" value="CRAL-TRIO DOMAIN-CONTAINING PROTEIN YKL091C-RELATED"/>
    <property type="match status" value="1"/>
</dbReference>
<evidence type="ECO:0000313" key="7">
    <source>
        <dbReference type="EMBL" id="EFN57979.1"/>
    </source>
</evidence>
<dbReference type="InParanoid" id="E1Z7U7"/>
<accession>E1Z7U7</accession>
<protein>
    <recommendedName>
        <fullName evidence="6">CRAL-TRIO domain-containing protein</fullName>
    </recommendedName>
</protein>
<dbReference type="InterPro" id="IPR051026">
    <property type="entry name" value="PI/PC_transfer"/>
</dbReference>
<dbReference type="SUPFAM" id="SSF52087">
    <property type="entry name" value="CRAL/TRIO domain"/>
    <property type="match status" value="1"/>
</dbReference>
<feature type="region of interest" description="Disordered" evidence="4">
    <location>
        <begin position="91"/>
        <end position="110"/>
    </location>
</feature>
<sequence length="841" mass="89994">MPPFRTSVVRLVSYRREEYLDRHPPHAPAANERPFLFLLSPDTLQLVTASDAPDSPPAVSTLLQQVSLKPADRPPRRPAVRPLALLHKLAHSGQPAGEGTPRDAPAGAEDSSAQWLGEELEEGQFMTFSIALSQIAGVEIQEGRHIKILFCRQRPHRSTEANDDWKSVMKAMAFPVVYPVEGWKHRNFSVRRFMHRHYRDPFVSSVDAARLHQAIEDAIARLGQAVQWLAQDLPLDSRPVVTLVTATVAEAPGGEEGGKRSAGQEAHGAPAQALGLDAGQQQIICPFPQLQQPLDVPWPAAAPGAGGGGGAAAPAACLAINIWLHSPLGPAVATISEEQLRQSAAEGGAPVCVVATLHGSDHSVQDAAAAPPGAAGRDRLEVILQFTATRRPAPAGRSSLGAPQPPTGAGTAGGAVAASGGGGSLPAMLAVLAVPLLAAWLQLLADTGAPAIRVLQSVAFLVSCLAALAAIVVLQLKGRPPPQQLAAQPGAALPAGWWRLVLLHADLVLESRNHGAAGAPTLQRVVSDSAMSAPPSARLPLDGSALELPPAIRRLVDEHPGILNDDIAARFLVGLGHGDKAYQGLKNMVTWVEAQGVADLVHQPQPRFEIIRQHYPQVFYCWSRSTDCVLEVECTGRWRAAFDALRAKGVTERELLRHQFFCMEYAFRQLDTRPLPQGKTVKIIDLEGLTLRDVSSAAFKWYLQVGGSLLAVSFPQRLHQAFLLNAPAWSGVIWKVLAAVIPRRTREQLQLFTKKQRAESAEALLQWVPAEQLPAAYGGRCSVPLSESQLEREMLDFVRRLNREQPQQQAGGEEPGGETGAETAAGGESTAADEALGSKLS</sequence>
<evidence type="ECO:0000313" key="8">
    <source>
        <dbReference type="Proteomes" id="UP000008141"/>
    </source>
</evidence>
<name>E1Z7U7_CHLVA</name>
<organism evidence="8">
    <name type="scientific">Chlorella variabilis</name>
    <name type="common">Green alga</name>
    <dbReference type="NCBI Taxonomy" id="554065"/>
    <lineage>
        <taxon>Eukaryota</taxon>
        <taxon>Viridiplantae</taxon>
        <taxon>Chlorophyta</taxon>
        <taxon>core chlorophytes</taxon>
        <taxon>Trebouxiophyceae</taxon>
        <taxon>Chlorellales</taxon>
        <taxon>Chlorellaceae</taxon>
        <taxon>Chlorella clade</taxon>
        <taxon>Chlorella</taxon>
    </lineage>
</organism>
<evidence type="ECO:0000256" key="2">
    <source>
        <dbReference type="ARBA" id="ARBA00004395"/>
    </source>
</evidence>
<evidence type="ECO:0000256" key="4">
    <source>
        <dbReference type="SAM" id="MobiDB-lite"/>
    </source>
</evidence>
<dbReference type="PANTHER" id="PTHR45657">
    <property type="entry name" value="CRAL-TRIO DOMAIN-CONTAINING PROTEIN YKL091C-RELATED"/>
    <property type="match status" value="1"/>
</dbReference>
<dbReference type="Proteomes" id="UP000008141">
    <property type="component" value="Unassembled WGS sequence"/>
</dbReference>
<proteinExistence type="inferred from homology"/>
<dbReference type="GO" id="GO:0005886">
    <property type="term" value="C:plasma membrane"/>
    <property type="evidence" value="ECO:0007669"/>
    <property type="project" value="UniProtKB-SubCell"/>
</dbReference>
<dbReference type="InterPro" id="IPR036865">
    <property type="entry name" value="CRAL-TRIO_dom_sf"/>
</dbReference>
<keyword evidence="5" id="KW-0472">Membrane</keyword>
<dbReference type="EMBL" id="GL433838">
    <property type="protein sequence ID" value="EFN57979.1"/>
    <property type="molecule type" value="Genomic_DNA"/>
</dbReference>
<dbReference type="RefSeq" id="XP_005850081.1">
    <property type="nucleotide sequence ID" value="XM_005850019.1"/>
</dbReference>
<dbReference type="GO" id="GO:0000139">
    <property type="term" value="C:Golgi membrane"/>
    <property type="evidence" value="ECO:0007669"/>
    <property type="project" value="UniProtKB-SubCell"/>
</dbReference>
<dbReference type="GeneID" id="17357674"/>
<comment type="subcellular location">
    <subcellularLocation>
        <location evidence="1">Cell membrane</location>
        <topology evidence="1">Peripheral membrane protein</topology>
    </subcellularLocation>
    <subcellularLocation>
        <location evidence="2">Golgi apparatus membrane</location>
        <topology evidence="2">Peripheral membrane protein</topology>
    </subcellularLocation>
</comment>
<keyword evidence="5" id="KW-1133">Transmembrane helix</keyword>
<dbReference type="PROSITE" id="PS50191">
    <property type="entry name" value="CRAL_TRIO"/>
    <property type="match status" value="1"/>
</dbReference>
<dbReference type="Gene3D" id="3.40.525.10">
    <property type="entry name" value="CRAL-TRIO lipid binding domain"/>
    <property type="match status" value="1"/>
</dbReference>
<dbReference type="Pfam" id="PF00650">
    <property type="entry name" value="CRAL_TRIO"/>
    <property type="match status" value="1"/>
</dbReference>
<feature type="compositionally biased region" description="Low complexity" evidence="4">
    <location>
        <begin position="820"/>
        <end position="835"/>
    </location>
</feature>
<dbReference type="OrthoDB" id="1434354at2759"/>
<dbReference type="KEGG" id="cvr:CHLNCDRAFT_142132"/>
<gene>
    <name evidence="7" type="ORF">CHLNCDRAFT_142132</name>
</gene>
<feature type="region of interest" description="Disordered" evidence="4">
    <location>
        <begin position="392"/>
        <end position="415"/>
    </location>
</feature>
<keyword evidence="5" id="KW-0812">Transmembrane</keyword>
<reference evidence="7 8" key="1">
    <citation type="journal article" date="2010" name="Plant Cell">
        <title>The Chlorella variabilis NC64A genome reveals adaptation to photosymbiosis, coevolution with viruses, and cryptic sex.</title>
        <authorList>
            <person name="Blanc G."/>
            <person name="Duncan G."/>
            <person name="Agarkova I."/>
            <person name="Borodovsky M."/>
            <person name="Gurnon J."/>
            <person name="Kuo A."/>
            <person name="Lindquist E."/>
            <person name="Lucas S."/>
            <person name="Pangilinan J."/>
            <person name="Polle J."/>
            <person name="Salamov A."/>
            <person name="Terry A."/>
            <person name="Yamada T."/>
            <person name="Dunigan D.D."/>
            <person name="Grigoriev I.V."/>
            <person name="Claverie J.M."/>
            <person name="Van Etten J.L."/>
        </authorList>
    </citation>
    <scope>NUCLEOTIDE SEQUENCE [LARGE SCALE GENOMIC DNA]</scope>
    <source>
        <strain evidence="7 8">NC64A</strain>
    </source>
</reference>
<evidence type="ECO:0000256" key="5">
    <source>
        <dbReference type="SAM" id="Phobius"/>
    </source>
</evidence>
<dbReference type="AlphaFoldDB" id="E1Z7U7"/>
<dbReference type="InterPro" id="IPR001251">
    <property type="entry name" value="CRAL-TRIO_dom"/>
</dbReference>
<evidence type="ECO:0000259" key="6">
    <source>
        <dbReference type="PROSITE" id="PS50191"/>
    </source>
</evidence>